<gene>
    <name evidence="3" type="ORF">ACFO3F_02880</name>
</gene>
<sequence length="184" mass="20048">MLSTIAVAAAAEGQGLADIPAGIAALIGALIGGAVGVIGQIATERMRQKGERRHQNRLLRQETYAAAVRQMNVLGVMGRQMSSEGPLELDEYPEFDTVIPELSNTHAAVRVLGSASVVTGIGEVMGWYLAIHHGDEQPRREAAASYMKQWIDWTFEAMRRDLEVEPDIPLVTEPPRSERSVRSS</sequence>
<dbReference type="RefSeq" id="WP_164471455.1">
    <property type="nucleotide sequence ID" value="NZ_CP033325.1"/>
</dbReference>
<organism evidence="3 4">
    <name type="scientific">Georgenia faecalis</name>
    <dbReference type="NCBI Taxonomy" id="2483799"/>
    <lineage>
        <taxon>Bacteria</taxon>
        <taxon>Bacillati</taxon>
        <taxon>Actinomycetota</taxon>
        <taxon>Actinomycetes</taxon>
        <taxon>Micrococcales</taxon>
        <taxon>Bogoriellaceae</taxon>
        <taxon>Georgenia</taxon>
    </lineage>
</organism>
<evidence type="ECO:0000313" key="3">
    <source>
        <dbReference type="EMBL" id="MFC4554181.1"/>
    </source>
</evidence>
<evidence type="ECO:0000256" key="2">
    <source>
        <dbReference type="SAM" id="Phobius"/>
    </source>
</evidence>
<keyword evidence="2" id="KW-0472">Membrane</keyword>
<keyword evidence="4" id="KW-1185">Reference proteome</keyword>
<keyword evidence="2" id="KW-1133">Transmembrane helix</keyword>
<comment type="caution">
    <text evidence="3">The sequence shown here is derived from an EMBL/GenBank/DDBJ whole genome shotgun (WGS) entry which is preliminary data.</text>
</comment>
<reference evidence="4" key="1">
    <citation type="journal article" date="2019" name="Int. J. Syst. Evol. Microbiol.">
        <title>The Global Catalogue of Microorganisms (GCM) 10K type strain sequencing project: providing services to taxonomists for standard genome sequencing and annotation.</title>
        <authorList>
            <consortium name="The Broad Institute Genomics Platform"/>
            <consortium name="The Broad Institute Genome Sequencing Center for Infectious Disease"/>
            <person name="Wu L."/>
            <person name="Ma J."/>
        </authorList>
    </citation>
    <scope>NUCLEOTIDE SEQUENCE [LARGE SCALE GENOMIC DNA]</scope>
    <source>
        <strain evidence="4">JCM 3369</strain>
    </source>
</reference>
<name>A0ABV9D6Y1_9MICO</name>
<evidence type="ECO:0008006" key="5">
    <source>
        <dbReference type="Google" id="ProtNLM"/>
    </source>
</evidence>
<accession>A0ABV9D6Y1</accession>
<proteinExistence type="predicted"/>
<protein>
    <recommendedName>
        <fullName evidence="5">DUF4760 domain-containing protein</fullName>
    </recommendedName>
</protein>
<feature type="compositionally biased region" description="Basic and acidic residues" evidence="1">
    <location>
        <begin position="175"/>
        <end position="184"/>
    </location>
</feature>
<feature type="region of interest" description="Disordered" evidence="1">
    <location>
        <begin position="164"/>
        <end position="184"/>
    </location>
</feature>
<dbReference type="EMBL" id="JBHSGF010000002">
    <property type="protein sequence ID" value="MFC4554181.1"/>
    <property type="molecule type" value="Genomic_DNA"/>
</dbReference>
<dbReference type="Proteomes" id="UP001595955">
    <property type="component" value="Unassembled WGS sequence"/>
</dbReference>
<feature type="transmembrane region" description="Helical" evidence="2">
    <location>
        <begin position="23"/>
        <end position="43"/>
    </location>
</feature>
<evidence type="ECO:0000313" key="4">
    <source>
        <dbReference type="Proteomes" id="UP001595955"/>
    </source>
</evidence>
<keyword evidence="2" id="KW-0812">Transmembrane</keyword>
<evidence type="ECO:0000256" key="1">
    <source>
        <dbReference type="SAM" id="MobiDB-lite"/>
    </source>
</evidence>